<gene>
    <name evidence="1" type="ORF">HNR75_002277</name>
</gene>
<name>A0A841GM15_9GAMM</name>
<keyword evidence="2" id="KW-1185">Reference proteome</keyword>
<dbReference type="InterPro" id="IPR021932">
    <property type="entry name" value="DUF3545"/>
</dbReference>
<evidence type="ECO:0000313" key="2">
    <source>
        <dbReference type="Proteomes" id="UP000585721"/>
    </source>
</evidence>
<organism evidence="1 2">
    <name type="scientific">Tolumonas osonensis</name>
    <dbReference type="NCBI Taxonomy" id="675874"/>
    <lineage>
        <taxon>Bacteria</taxon>
        <taxon>Pseudomonadati</taxon>
        <taxon>Pseudomonadota</taxon>
        <taxon>Gammaproteobacteria</taxon>
        <taxon>Aeromonadales</taxon>
        <taxon>Aeromonadaceae</taxon>
        <taxon>Tolumonas</taxon>
    </lineage>
</organism>
<evidence type="ECO:0008006" key="3">
    <source>
        <dbReference type="Google" id="ProtNLM"/>
    </source>
</evidence>
<accession>A0A841GM15</accession>
<dbReference type="AlphaFoldDB" id="A0A841GM15"/>
<dbReference type="Pfam" id="PF12065">
    <property type="entry name" value="DUF3545"/>
    <property type="match status" value="1"/>
</dbReference>
<dbReference type="Proteomes" id="UP000585721">
    <property type="component" value="Unassembled WGS sequence"/>
</dbReference>
<protein>
    <recommendedName>
        <fullName evidence="3">DUF3545 family protein</fullName>
    </recommendedName>
</protein>
<reference evidence="1 2" key="1">
    <citation type="submission" date="2020-08" db="EMBL/GenBank/DDBJ databases">
        <title>Genomic Encyclopedia of Type Strains, Phase IV (KMG-IV): sequencing the most valuable type-strain genomes for metagenomic binning, comparative biology and taxonomic classification.</title>
        <authorList>
            <person name="Goeker M."/>
        </authorList>
    </citation>
    <scope>NUCLEOTIDE SEQUENCE [LARGE SCALE GENOMIC DNA]</scope>
    <source>
        <strain evidence="1 2">DSM 22975</strain>
    </source>
</reference>
<comment type="caution">
    <text evidence="1">The sequence shown here is derived from an EMBL/GenBank/DDBJ whole genome shotgun (WGS) entry which is preliminary data.</text>
</comment>
<sequence length="62" mass="7666">MDRFSLETEELVVIDIDVRQRQTNKKRRWREIEALKDRYRLQRELQSIDLNYELSINDISLN</sequence>
<proteinExistence type="predicted"/>
<dbReference type="RefSeq" id="WP_188027066.1">
    <property type="nucleotide sequence ID" value="NZ_JACHGR010000007.1"/>
</dbReference>
<dbReference type="EMBL" id="JACHGR010000007">
    <property type="protein sequence ID" value="MBB6056345.1"/>
    <property type="molecule type" value="Genomic_DNA"/>
</dbReference>
<evidence type="ECO:0000313" key="1">
    <source>
        <dbReference type="EMBL" id="MBB6056345.1"/>
    </source>
</evidence>